<evidence type="ECO:0000256" key="8">
    <source>
        <dbReference type="SAM" id="MobiDB-lite"/>
    </source>
</evidence>
<dbReference type="Pfam" id="PF09445">
    <property type="entry name" value="Methyltransf_15"/>
    <property type="match status" value="1"/>
</dbReference>
<protein>
    <recommendedName>
        <fullName evidence="1">Trimethylguanosine synthase</fullName>
    </recommendedName>
    <alternativeName>
        <fullName evidence="7">Cap-specific guanine-N(2) methyltransferase</fullName>
    </alternativeName>
</protein>
<reference evidence="9 10" key="1">
    <citation type="journal article" date="2018" name="BMC Genomics">
        <title>The genome of Naegleria lovaniensis, the basis for a comparative approach to unravel pathogenicity factors of the human pathogenic amoeba N. fowleri.</title>
        <authorList>
            <person name="Liechti N."/>
            <person name="Schurch N."/>
            <person name="Bruggmann R."/>
            <person name="Wittwer M."/>
        </authorList>
    </citation>
    <scope>NUCLEOTIDE SEQUENCE [LARGE SCALE GENOMIC DNA]</scope>
    <source>
        <strain evidence="9 10">ATCC 30569</strain>
    </source>
</reference>
<dbReference type="GeneID" id="68096799"/>
<dbReference type="GO" id="GO:0036261">
    <property type="term" value="P:7-methylguanosine cap hypermethylation"/>
    <property type="evidence" value="ECO:0007669"/>
    <property type="project" value="InterPro"/>
</dbReference>
<dbReference type="Proteomes" id="UP000816034">
    <property type="component" value="Unassembled WGS sequence"/>
</dbReference>
<proteinExistence type="inferred from homology"/>
<comment type="similarity">
    <text evidence="2">Belongs to the methyltransferase superfamily. Trimethylguanosine synthase family.</text>
</comment>
<dbReference type="RefSeq" id="XP_044549352.1">
    <property type="nucleotide sequence ID" value="XM_044693973.1"/>
</dbReference>
<evidence type="ECO:0000256" key="2">
    <source>
        <dbReference type="ARBA" id="ARBA00025783"/>
    </source>
</evidence>
<comment type="catalytic activity">
    <reaction evidence="5">
        <text>a 5'-end (N(2),N(7)-dimethyl 5'-triphosphoguanosine)-ribonucleoside in snRNA + S-adenosyl-L-methionine = a 5'-end (N(2),N(2),N(7)-trimethyl 5'-triphosphoguanosine)-ribonucleoside in snRNA + S-adenosyl-L-homocysteine + H(+)</text>
        <dbReference type="Rhea" id="RHEA:78479"/>
        <dbReference type="Rhea" id="RHEA-COMP:19087"/>
        <dbReference type="Rhea" id="RHEA-COMP:19089"/>
        <dbReference type="ChEBI" id="CHEBI:15378"/>
        <dbReference type="ChEBI" id="CHEBI:57856"/>
        <dbReference type="ChEBI" id="CHEBI:59789"/>
        <dbReference type="ChEBI" id="CHEBI:167623"/>
        <dbReference type="ChEBI" id="CHEBI:172880"/>
    </reaction>
    <physiologicalReaction direction="left-to-right" evidence="5">
        <dbReference type="Rhea" id="RHEA:78480"/>
    </physiologicalReaction>
</comment>
<comment type="catalytic activity">
    <reaction evidence="3">
        <text>a 5'-end (N(2),N(7)-dimethyl 5'-triphosphoguanosine)-ribonucleoside in snoRNA + S-adenosyl-L-methionine = a 5'-end (N(2),N(2),N(7)-trimethyl 5'-triphosphoguanosine)-ribonucleoside in snoRNA + S-adenosyl-L-homocysteine + H(+)</text>
        <dbReference type="Rhea" id="RHEA:78507"/>
        <dbReference type="Rhea" id="RHEA-COMP:19088"/>
        <dbReference type="Rhea" id="RHEA-COMP:19090"/>
        <dbReference type="ChEBI" id="CHEBI:15378"/>
        <dbReference type="ChEBI" id="CHEBI:57856"/>
        <dbReference type="ChEBI" id="CHEBI:59789"/>
        <dbReference type="ChEBI" id="CHEBI:167623"/>
        <dbReference type="ChEBI" id="CHEBI:172880"/>
    </reaction>
    <physiologicalReaction direction="left-to-right" evidence="3">
        <dbReference type="Rhea" id="RHEA:78508"/>
    </physiologicalReaction>
</comment>
<feature type="compositionally biased region" description="Low complexity" evidence="8">
    <location>
        <begin position="1"/>
        <end position="13"/>
    </location>
</feature>
<dbReference type="SUPFAM" id="SSF53335">
    <property type="entry name" value="S-adenosyl-L-methionine-dependent methyltransferases"/>
    <property type="match status" value="1"/>
</dbReference>
<comment type="caution">
    <text evidence="9">The sequence shown here is derived from an EMBL/GenBank/DDBJ whole genome shotgun (WGS) entry which is preliminary data.</text>
</comment>
<gene>
    <name evidence="9" type="ORF">C9374_004344</name>
</gene>
<feature type="compositionally biased region" description="Low complexity" evidence="8">
    <location>
        <begin position="29"/>
        <end position="44"/>
    </location>
</feature>
<dbReference type="InterPro" id="IPR029063">
    <property type="entry name" value="SAM-dependent_MTases_sf"/>
</dbReference>
<keyword evidence="10" id="KW-1185">Reference proteome</keyword>
<name>A0AA88KL07_NAELO</name>
<accession>A0AA88KL07</accession>
<feature type="region of interest" description="Disordered" evidence="8">
    <location>
        <begin position="1"/>
        <end position="46"/>
    </location>
</feature>
<evidence type="ECO:0000256" key="4">
    <source>
        <dbReference type="ARBA" id="ARBA00048740"/>
    </source>
</evidence>
<sequence>MPNHRNNDNASSSHSHHYSNKTGGGRNTYSKGFSNKNSGSSSSSYKRKYNENSKYSYIHHHHDDNAENYQKKRKPEKAPIKCNSISQAFPRCNDKNIELNDLKFHLEDFIPEEAQYDLLDWILQIRDEYCPLLSYSELSRSKNTVIDAFAGVGCASISFARTSGFDNIVAVESSIERFSALKHNVMDEFQLEKYVEFVNAHFLTWMKENYSNVKYFKSCVFIDLNLFSLALPTTNDNSEKESNLVEVLKALLEDLSCPLVVVRVKNAEEGSVLAALGHVKTRKVIHNRTLQDGYDYVAVLPHSWL</sequence>
<dbReference type="Gene3D" id="3.40.50.150">
    <property type="entry name" value="Vaccinia Virus protein VP39"/>
    <property type="match status" value="1"/>
</dbReference>
<evidence type="ECO:0000256" key="7">
    <source>
        <dbReference type="ARBA" id="ARBA00049790"/>
    </source>
</evidence>
<evidence type="ECO:0000256" key="3">
    <source>
        <dbReference type="ARBA" id="ARBA00047418"/>
    </source>
</evidence>
<dbReference type="GO" id="GO:0008168">
    <property type="term" value="F:methyltransferase activity"/>
    <property type="evidence" value="ECO:0007669"/>
    <property type="project" value="InterPro"/>
</dbReference>
<organism evidence="9 10">
    <name type="scientific">Naegleria lovaniensis</name>
    <name type="common">Amoeba</name>
    <dbReference type="NCBI Taxonomy" id="51637"/>
    <lineage>
        <taxon>Eukaryota</taxon>
        <taxon>Discoba</taxon>
        <taxon>Heterolobosea</taxon>
        <taxon>Tetramitia</taxon>
        <taxon>Eutetramitia</taxon>
        <taxon>Vahlkampfiidae</taxon>
        <taxon>Naegleria</taxon>
    </lineage>
</organism>
<evidence type="ECO:0000256" key="5">
    <source>
        <dbReference type="ARBA" id="ARBA00048763"/>
    </source>
</evidence>
<evidence type="ECO:0000313" key="9">
    <source>
        <dbReference type="EMBL" id="KAG2383673.1"/>
    </source>
</evidence>
<dbReference type="InterPro" id="IPR019012">
    <property type="entry name" value="RNA_cap_Gua-N2-MeTrfase"/>
</dbReference>
<dbReference type="EMBL" id="PYSW02000020">
    <property type="protein sequence ID" value="KAG2383673.1"/>
    <property type="molecule type" value="Genomic_DNA"/>
</dbReference>
<evidence type="ECO:0000256" key="6">
    <source>
        <dbReference type="ARBA" id="ARBA00049075"/>
    </source>
</evidence>
<comment type="catalytic activity">
    <reaction evidence="4">
        <text>a 5'-end (N(7)-methyl 5'-triphosphoguanosine)-ribonucleoside in snoRNA + S-adenosyl-L-methionine = a 5'-end (N(2),N(7)-dimethyl 5'-triphosphoguanosine)-ribonucleoside in snoRNA + S-adenosyl-L-homocysteine + H(+)</text>
        <dbReference type="Rhea" id="RHEA:78475"/>
        <dbReference type="Rhea" id="RHEA-COMP:19086"/>
        <dbReference type="Rhea" id="RHEA-COMP:19088"/>
        <dbReference type="ChEBI" id="CHEBI:15378"/>
        <dbReference type="ChEBI" id="CHEBI:57856"/>
        <dbReference type="ChEBI" id="CHEBI:59789"/>
        <dbReference type="ChEBI" id="CHEBI:156461"/>
        <dbReference type="ChEBI" id="CHEBI:172880"/>
    </reaction>
    <physiologicalReaction direction="left-to-right" evidence="4">
        <dbReference type="Rhea" id="RHEA:78476"/>
    </physiologicalReaction>
</comment>
<evidence type="ECO:0000256" key="1">
    <source>
        <dbReference type="ARBA" id="ARBA00018517"/>
    </source>
</evidence>
<dbReference type="AlphaFoldDB" id="A0AA88KL07"/>
<comment type="catalytic activity">
    <reaction evidence="6">
        <text>a 5'-end (N(7)-methyl 5'-triphosphoguanosine)-ribonucleoside in snRNA + S-adenosyl-L-methionine = a 5'-end (N(2),N(7)-dimethyl 5'-triphosphoguanosine)-ribonucleoside in snRNA + S-adenosyl-L-homocysteine + H(+)</text>
        <dbReference type="Rhea" id="RHEA:78471"/>
        <dbReference type="Rhea" id="RHEA-COMP:19085"/>
        <dbReference type="Rhea" id="RHEA-COMP:19087"/>
        <dbReference type="ChEBI" id="CHEBI:15378"/>
        <dbReference type="ChEBI" id="CHEBI:57856"/>
        <dbReference type="ChEBI" id="CHEBI:59789"/>
        <dbReference type="ChEBI" id="CHEBI:156461"/>
        <dbReference type="ChEBI" id="CHEBI:172880"/>
    </reaction>
    <physiologicalReaction direction="left-to-right" evidence="6">
        <dbReference type="Rhea" id="RHEA:78472"/>
    </physiologicalReaction>
</comment>
<evidence type="ECO:0000313" key="10">
    <source>
        <dbReference type="Proteomes" id="UP000816034"/>
    </source>
</evidence>